<evidence type="ECO:0000256" key="8">
    <source>
        <dbReference type="SAM" id="MobiDB-lite"/>
    </source>
</evidence>
<gene>
    <name evidence="9" type="ORF">BJ878DRAFT_208795</name>
</gene>
<keyword evidence="4" id="KW-0496">Mitochondrion</keyword>
<dbReference type="OrthoDB" id="275582at2759"/>
<dbReference type="SUPFAM" id="SSF54189">
    <property type="entry name" value="Ribosomal proteins S24e, L23 and L15e"/>
    <property type="match status" value="1"/>
</dbReference>
<protein>
    <recommendedName>
        <fullName evidence="7">Large ribosomal subunit protein uL23m</fullName>
    </recommendedName>
</protein>
<dbReference type="GO" id="GO:0005762">
    <property type="term" value="C:mitochondrial large ribosomal subunit"/>
    <property type="evidence" value="ECO:0007669"/>
    <property type="project" value="TreeGrafter"/>
</dbReference>
<dbReference type="EMBL" id="MU254155">
    <property type="protein sequence ID" value="KAG9241790.1"/>
    <property type="molecule type" value="Genomic_DNA"/>
</dbReference>
<evidence type="ECO:0000256" key="1">
    <source>
        <dbReference type="ARBA" id="ARBA00004173"/>
    </source>
</evidence>
<accession>A0A9P7YYV3</accession>
<evidence type="ECO:0000256" key="6">
    <source>
        <dbReference type="ARBA" id="ARBA00037226"/>
    </source>
</evidence>
<dbReference type="Pfam" id="PF00276">
    <property type="entry name" value="Ribosomal_L23"/>
    <property type="match status" value="1"/>
</dbReference>
<comment type="function">
    <text evidence="6">Component of the mitochondrial ribosome (mitoribosome), a dedicated translation machinery responsible for the synthesis of mitochondrial genome-encoded proteins, including at least some of the essential transmembrane subunits of the mitochondrial respiratory chain. The mitoribosomes are attached to the mitochondrial inner membrane and translation products are cotranslationally integrated into the membrane.</text>
</comment>
<dbReference type="PANTHER" id="PTHR12059">
    <property type="entry name" value="RIBOSOMAL PROTEIN L23-RELATED"/>
    <property type="match status" value="1"/>
</dbReference>
<dbReference type="Proteomes" id="UP000887226">
    <property type="component" value="Unassembled WGS sequence"/>
</dbReference>
<dbReference type="GO" id="GO:0003735">
    <property type="term" value="F:structural constituent of ribosome"/>
    <property type="evidence" value="ECO:0007669"/>
    <property type="project" value="InterPro"/>
</dbReference>
<evidence type="ECO:0000313" key="9">
    <source>
        <dbReference type="EMBL" id="KAG9241790.1"/>
    </source>
</evidence>
<dbReference type="InterPro" id="IPR012678">
    <property type="entry name" value="Ribosomal_uL23/eL15/eS24_sf"/>
</dbReference>
<feature type="compositionally biased region" description="Basic and acidic residues" evidence="8">
    <location>
        <begin position="128"/>
        <end position="159"/>
    </location>
</feature>
<keyword evidence="5" id="KW-0687">Ribonucleoprotein</keyword>
<name>A0A9P7YYV3_9HELO</name>
<comment type="similarity">
    <text evidence="2">Belongs to the universal ribosomal protein uL23 family.</text>
</comment>
<dbReference type="InterPro" id="IPR012677">
    <property type="entry name" value="Nucleotide-bd_a/b_plait_sf"/>
</dbReference>
<dbReference type="Gene3D" id="3.30.70.330">
    <property type="match status" value="1"/>
</dbReference>
<dbReference type="AlphaFoldDB" id="A0A9P7YYV3"/>
<evidence type="ECO:0000256" key="5">
    <source>
        <dbReference type="ARBA" id="ARBA00023274"/>
    </source>
</evidence>
<keyword evidence="10" id="KW-1185">Reference proteome</keyword>
<keyword evidence="3" id="KW-0689">Ribosomal protein</keyword>
<evidence type="ECO:0000256" key="7">
    <source>
        <dbReference type="ARBA" id="ARBA00039977"/>
    </source>
</evidence>
<evidence type="ECO:0000256" key="3">
    <source>
        <dbReference type="ARBA" id="ARBA00022980"/>
    </source>
</evidence>
<dbReference type="InterPro" id="IPR013025">
    <property type="entry name" value="Ribosomal_uL23-like"/>
</dbReference>
<dbReference type="PANTHER" id="PTHR12059:SF5">
    <property type="entry name" value="LARGE RIBOSOMAL SUBUNIT PROTEIN UL23M"/>
    <property type="match status" value="1"/>
</dbReference>
<reference evidence="9" key="1">
    <citation type="journal article" date="2021" name="IMA Fungus">
        <title>Genomic characterization of three marine fungi, including Emericellopsis atlantica sp. nov. with signatures of a generalist lifestyle and marine biomass degradation.</title>
        <authorList>
            <person name="Hagestad O.C."/>
            <person name="Hou L."/>
            <person name="Andersen J.H."/>
            <person name="Hansen E.H."/>
            <person name="Altermark B."/>
            <person name="Li C."/>
            <person name="Kuhnert E."/>
            <person name="Cox R.J."/>
            <person name="Crous P.W."/>
            <person name="Spatafora J.W."/>
            <person name="Lail K."/>
            <person name="Amirebrahimi M."/>
            <person name="Lipzen A."/>
            <person name="Pangilinan J."/>
            <person name="Andreopoulos W."/>
            <person name="Hayes R.D."/>
            <person name="Ng V."/>
            <person name="Grigoriev I.V."/>
            <person name="Jackson S.A."/>
            <person name="Sutton T.D.S."/>
            <person name="Dobson A.D.W."/>
            <person name="Rama T."/>
        </authorList>
    </citation>
    <scope>NUCLEOTIDE SEQUENCE</scope>
    <source>
        <strain evidence="9">TRa3180A</strain>
    </source>
</reference>
<evidence type="ECO:0000313" key="10">
    <source>
        <dbReference type="Proteomes" id="UP000887226"/>
    </source>
</evidence>
<comment type="subcellular location">
    <subcellularLocation>
        <location evidence="1">Mitochondrion</location>
    </subcellularLocation>
</comment>
<sequence length="192" mass="22503">MSTAVTTVVSNVVRKGPKLGRKQIFLPNFTLTLLRTPALPPTFATFIVPLNLNKLDIRDYLWNVYDVRVNSVRSYIQLQKMRQDKAGAKRPAQRRWHRPRSIKRMTVEMERPFVWPEEPRDYEKWDKETHDAAEADRDQGEEGLRPDARRKASKERESMAEQAKQLLRQTEDAEWENVGGLVEVEQDVPYQI</sequence>
<dbReference type="GO" id="GO:0032543">
    <property type="term" value="P:mitochondrial translation"/>
    <property type="evidence" value="ECO:0007669"/>
    <property type="project" value="TreeGrafter"/>
</dbReference>
<organism evidence="9 10">
    <name type="scientific">Calycina marina</name>
    <dbReference type="NCBI Taxonomy" id="1763456"/>
    <lineage>
        <taxon>Eukaryota</taxon>
        <taxon>Fungi</taxon>
        <taxon>Dikarya</taxon>
        <taxon>Ascomycota</taxon>
        <taxon>Pezizomycotina</taxon>
        <taxon>Leotiomycetes</taxon>
        <taxon>Helotiales</taxon>
        <taxon>Pezizellaceae</taxon>
        <taxon>Calycina</taxon>
    </lineage>
</organism>
<evidence type="ECO:0000256" key="2">
    <source>
        <dbReference type="ARBA" id="ARBA00006700"/>
    </source>
</evidence>
<evidence type="ECO:0000256" key="4">
    <source>
        <dbReference type="ARBA" id="ARBA00023128"/>
    </source>
</evidence>
<feature type="region of interest" description="Disordered" evidence="8">
    <location>
        <begin position="128"/>
        <end position="174"/>
    </location>
</feature>
<comment type="caution">
    <text evidence="9">The sequence shown here is derived from an EMBL/GenBank/DDBJ whole genome shotgun (WGS) entry which is preliminary data.</text>
</comment>
<proteinExistence type="inferred from homology"/>
<dbReference type="FunFam" id="3.30.70.330:FF:000687">
    <property type="entry name" value="54S ribosomal protein L23, mitochondrial"/>
    <property type="match status" value="1"/>
</dbReference>